<dbReference type="InterPro" id="IPR037850">
    <property type="entry name" value="RBBP5/Swd1"/>
</dbReference>
<gene>
    <name evidence="7" type="ORF">CONPUDRAFT_122820</name>
</gene>
<dbReference type="InterPro" id="IPR015943">
    <property type="entry name" value="WD40/YVTN_repeat-like_dom_sf"/>
</dbReference>
<dbReference type="OMA" id="DYEDDIM"/>
<dbReference type="EMBL" id="JH711577">
    <property type="protein sequence ID" value="EIW82178.1"/>
    <property type="molecule type" value="Genomic_DNA"/>
</dbReference>
<organism evidence="7 8">
    <name type="scientific">Coniophora puteana (strain RWD-64-598)</name>
    <name type="common">Brown rot fungus</name>
    <dbReference type="NCBI Taxonomy" id="741705"/>
    <lineage>
        <taxon>Eukaryota</taxon>
        <taxon>Fungi</taxon>
        <taxon>Dikarya</taxon>
        <taxon>Basidiomycota</taxon>
        <taxon>Agaricomycotina</taxon>
        <taxon>Agaricomycetes</taxon>
        <taxon>Agaricomycetidae</taxon>
        <taxon>Boletales</taxon>
        <taxon>Coniophorineae</taxon>
        <taxon>Coniophoraceae</taxon>
        <taxon>Coniophora</taxon>
    </lineage>
</organism>
<feature type="repeat" description="WD" evidence="5">
    <location>
        <begin position="358"/>
        <end position="389"/>
    </location>
</feature>
<evidence type="ECO:0000256" key="4">
    <source>
        <dbReference type="ARBA" id="ARBA00023242"/>
    </source>
</evidence>
<dbReference type="InterPro" id="IPR019775">
    <property type="entry name" value="WD40_repeat_CS"/>
</dbReference>
<dbReference type="GO" id="GO:0048188">
    <property type="term" value="C:Set1C/COMPASS complex"/>
    <property type="evidence" value="ECO:0007669"/>
    <property type="project" value="InterPro"/>
</dbReference>
<feature type="region of interest" description="Disordered" evidence="6">
    <location>
        <begin position="240"/>
        <end position="291"/>
    </location>
</feature>
<dbReference type="Gene3D" id="2.130.10.10">
    <property type="entry name" value="YVTN repeat-like/Quinoprotein amine dehydrogenase"/>
    <property type="match status" value="2"/>
</dbReference>
<keyword evidence="4" id="KW-0539">Nucleus</keyword>
<feature type="compositionally biased region" description="Low complexity" evidence="6">
    <location>
        <begin position="249"/>
        <end position="272"/>
    </location>
</feature>
<evidence type="ECO:0000256" key="1">
    <source>
        <dbReference type="ARBA" id="ARBA00004123"/>
    </source>
</evidence>
<sequence length="501" mass="55322">MNDLLNPFAVVTYPTAVQFSLYAGASIARFDPSGRYVAAGRPDGAATVWDLDTRASIRWLEGHVKGITSVDWSRNSRFLLTASKDWNVIIWDLAALADPPDRRTTIRFDAPVLSASFHPRNRQARIVLVLLGTGEVYIIDLRRHARARSRVELVEDDNAEVEDATGRQSAMTVAQFDPSGKYVFVGTSAGTVLVFHTRTKILVGRHRVPGAGAMKSFDFTRNGRSLVTNSVDRTIRQFMLPASYPSPPSSTFSQTPNPQRSPSPSRNASPQQTDGHDQTPAVNGVNGMHEDGDVTMSQVLENELEPTQRFNDPISRTAWHTMSYSPDGQLLAGGAADPAAHKIFIWDISHDGQFVTALDGGREPLLDVHWHPMKSAIASTAKDGNVLIWHYPTPERWGAFAGGFEEVDENVVYEEREDEFDLEDESALALRKKELEDDHVDIINGDDNLPADGSGLLNGSPCAMGPGEGPEEDYDWADVDNEEDCTPWRMKVLMVDDDDAY</sequence>
<evidence type="ECO:0000256" key="2">
    <source>
        <dbReference type="ARBA" id="ARBA00022574"/>
    </source>
</evidence>
<keyword evidence="8" id="KW-1185">Reference proteome</keyword>
<reference evidence="8" key="1">
    <citation type="journal article" date="2012" name="Science">
        <title>The Paleozoic origin of enzymatic lignin decomposition reconstructed from 31 fungal genomes.</title>
        <authorList>
            <person name="Floudas D."/>
            <person name="Binder M."/>
            <person name="Riley R."/>
            <person name="Barry K."/>
            <person name="Blanchette R.A."/>
            <person name="Henrissat B."/>
            <person name="Martinez A.T."/>
            <person name="Otillar R."/>
            <person name="Spatafora J.W."/>
            <person name="Yadav J.S."/>
            <person name="Aerts A."/>
            <person name="Benoit I."/>
            <person name="Boyd A."/>
            <person name="Carlson A."/>
            <person name="Copeland A."/>
            <person name="Coutinho P.M."/>
            <person name="de Vries R.P."/>
            <person name="Ferreira P."/>
            <person name="Findley K."/>
            <person name="Foster B."/>
            <person name="Gaskell J."/>
            <person name="Glotzer D."/>
            <person name="Gorecki P."/>
            <person name="Heitman J."/>
            <person name="Hesse C."/>
            <person name="Hori C."/>
            <person name="Igarashi K."/>
            <person name="Jurgens J.A."/>
            <person name="Kallen N."/>
            <person name="Kersten P."/>
            <person name="Kohler A."/>
            <person name="Kuees U."/>
            <person name="Kumar T.K.A."/>
            <person name="Kuo A."/>
            <person name="LaButti K."/>
            <person name="Larrondo L.F."/>
            <person name="Lindquist E."/>
            <person name="Ling A."/>
            <person name="Lombard V."/>
            <person name="Lucas S."/>
            <person name="Lundell T."/>
            <person name="Martin R."/>
            <person name="McLaughlin D.J."/>
            <person name="Morgenstern I."/>
            <person name="Morin E."/>
            <person name="Murat C."/>
            <person name="Nagy L.G."/>
            <person name="Nolan M."/>
            <person name="Ohm R.A."/>
            <person name="Patyshakuliyeva A."/>
            <person name="Rokas A."/>
            <person name="Ruiz-Duenas F.J."/>
            <person name="Sabat G."/>
            <person name="Salamov A."/>
            <person name="Samejima M."/>
            <person name="Schmutz J."/>
            <person name="Slot J.C."/>
            <person name="St John F."/>
            <person name="Stenlid J."/>
            <person name="Sun H."/>
            <person name="Sun S."/>
            <person name="Syed K."/>
            <person name="Tsang A."/>
            <person name="Wiebenga A."/>
            <person name="Young D."/>
            <person name="Pisabarro A."/>
            <person name="Eastwood D.C."/>
            <person name="Martin F."/>
            <person name="Cullen D."/>
            <person name="Grigoriev I.V."/>
            <person name="Hibbett D.S."/>
        </authorList>
    </citation>
    <scope>NUCLEOTIDE SEQUENCE [LARGE SCALE GENOMIC DNA]</scope>
    <source>
        <strain evidence="8">RWD-64-598 SS2</strain>
    </source>
</reference>
<evidence type="ECO:0000256" key="6">
    <source>
        <dbReference type="SAM" id="MobiDB-lite"/>
    </source>
</evidence>
<dbReference type="OrthoDB" id="196858at2759"/>
<dbReference type="AlphaFoldDB" id="A0A5M3MSN5"/>
<feature type="repeat" description="WD" evidence="5">
    <location>
        <begin position="30"/>
        <end position="59"/>
    </location>
</feature>
<dbReference type="RefSeq" id="XP_007767938.1">
    <property type="nucleotide sequence ID" value="XM_007769748.1"/>
</dbReference>
<comment type="subcellular location">
    <subcellularLocation>
        <location evidence="1">Nucleus</location>
    </subcellularLocation>
</comment>
<dbReference type="SMART" id="SM00320">
    <property type="entry name" value="WD40"/>
    <property type="match status" value="7"/>
</dbReference>
<dbReference type="PROSITE" id="PS50082">
    <property type="entry name" value="WD_REPEATS_2"/>
    <property type="match status" value="3"/>
</dbReference>
<name>A0A5M3MSN5_CONPW</name>
<evidence type="ECO:0000313" key="7">
    <source>
        <dbReference type="EMBL" id="EIW82178.1"/>
    </source>
</evidence>
<dbReference type="KEGG" id="cput:CONPUDRAFT_122820"/>
<proteinExistence type="predicted"/>
<protein>
    <submittedName>
        <fullName evidence="7">WD40 repeat-like protein</fullName>
    </submittedName>
</protein>
<comment type="caution">
    <text evidence="7">The sequence shown here is derived from an EMBL/GenBank/DDBJ whole genome shotgun (WGS) entry which is preliminary data.</text>
</comment>
<accession>A0A5M3MSN5</accession>
<dbReference type="InterPro" id="IPR036322">
    <property type="entry name" value="WD40_repeat_dom_sf"/>
</dbReference>
<dbReference type="Proteomes" id="UP000053558">
    <property type="component" value="Unassembled WGS sequence"/>
</dbReference>
<dbReference type="PROSITE" id="PS00678">
    <property type="entry name" value="WD_REPEATS_1"/>
    <property type="match status" value="1"/>
</dbReference>
<evidence type="ECO:0000313" key="8">
    <source>
        <dbReference type="Proteomes" id="UP000053558"/>
    </source>
</evidence>
<dbReference type="InterPro" id="IPR001680">
    <property type="entry name" value="WD40_rpt"/>
</dbReference>
<keyword evidence="3" id="KW-0677">Repeat</keyword>
<feature type="repeat" description="WD" evidence="5">
    <location>
        <begin position="60"/>
        <end position="93"/>
    </location>
</feature>
<dbReference type="Pfam" id="PF00400">
    <property type="entry name" value="WD40"/>
    <property type="match status" value="2"/>
</dbReference>
<dbReference type="GeneID" id="19199717"/>
<evidence type="ECO:0000256" key="5">
    <source>
        <dbReference type="PROSITE-ProRule" id="PRU00221"/>
    </source>
</evidence>
<dbReference type="SUPFAM" id="SSF50978">
    <property type="entry name" value="WD40 repeat-like"/>
    <property type="match status" value="1"/>
</dbReference>
<evidence type="ECO:0000256" key="3">
    <source>
        <dbReference type="ARBA" id="ARBA00022737"/>
    </source>
</evidence>
<keyword evidence="2 5" id="KW-0853">WD repeat</keyword>
<dbReference type="PROSITE" id="PS50294">
    <property type="entry name" value="WD_REPEATS_REGION"/>
    <property type="match status" value="1"/>
</dbReference>
<dbReference type="PANTHER" id="PTHR44040">
    <property type="entry name" value="RETINOBLASTOMA-BINDING PROTEIN 5"/>
    <property type="match status" value="1"/>
</dbReference>
<dbReference type="PANTHER" id="PTHR44040:SF1">
    <property type="entry name" value="RETINOBLASTOMA-BINDING PROTEIN 5"/>
    <property type="match status" value="1"/>
</dbReference>